<feature type="region of interest" description="Disordered" evidence="2">
    <location>
        <begin position="465"/>
        <end position="497"/>
    </location>
</feature>
<keyword evidence="1" id="KW-0175">Coiled coil</keyword>
<dbReference type="InterPro" id="IPR013087">
    <property type="entry name" value="Znf_C2H2_type"/>
</dbReference>
<feature type="region of interest" description="Disordered" evidence="2">
    <location>
        <begin position="757"/>
        <end position="782"/>
    </location>
</feature>
<dbReference type="Gene3D" id="2.40.50.40">
    <property type="match status" value="1"/>
</dbReference>
<dbReference type="AlphaFoldDB" id="A0A5M6BQ78"/>
<sequence length="826" mass="91220">MSSREPSSSPEAPPQTQFVSLSDDDDNLWEVEEILDERGPVRDGEYLVLWKGIDPATNRPWEATWTAKSGCTQGLIDEWKARKKANPGIVGIAAKKLQEELDAKKRKKRKRADRSSSKAQGKKRKVVAESRARSRAARSKDTSSSVSRSPERPATTKSDAPSTSKTRRNQRAAPRNQYSRDSASASVEPSESPSEVASPKRVLRSDGHSEVTSPQRSLRSGRVLEVEEHGSSSPNQPTAGPGPSTIANRDRRNSPIRSRAQDAAKMPPPRSSPRQSANEPVETQTTRSGVDSQADPIDRFSSPLSRRAKRGKQTTFKVPEPKGVDSVNDDVEPVHPTETLRGDEADDSGTTQKGKLVKRIVDGEEVSERVSESEEDDEDDAAAPEADVQEQEAEHGDGYVTAPVPAEEINDADLDGLSTGDVDEGGFEEQIAEAPAGNLCLWKGCPESFESPRDLALHIISHAAESDPDHESAPEIGSSHTPVPVLPFHDNSAPHPDTEELARTKVEFAAVQAEIVKLQTEITRVQAELVEARTTPAAVETTSDEVQQIRAQVHQLEVEAQQFARSRETLLSDNDFLRTQYNNASEKAVQEVNRSRELTARVKTLKEQLDFGLKQRKIINEEAAKKREDEIRQLKGQVKILLDQSRRTDDTVRRKATFYDRYKAEYDQLVATLSEQTTKIEKLELRNEELCDQIATLRAAQMGVLGEDGDEETDDDDAGEDESYRDGPSHRHSSPLGNMTMDEMPSAIRRYTNHSTPAKRMTSNHLGGNSTIVNDEGPNTREGGKGYICKWRNGEDGCAVVCDTVEDLHEHALNHQRTELSAGDLL</sequence>
<dbReference type="Gene3D" id="1.20.5.1700">
    <property type="match status" value="1"/>
</dbReference>
<feature type="region of interest" description="Disordered" evidence="2">
    <location>
        <begin position="1"/>
        <end position="25"/>
    </location>
</feature>
<keyword evidence="4" id="KW-1185">Reference proteome</keyword>
<dbReference type="InterPro" id="IPR023780">
    <property type="entry name" value="Chromo_domain"/>
</dbReference>
<accession>A0A5M6BQ78</accession>
<gene>
    <name evidence="3" type="ORF">CI109_101896</name>
</gene>
<reference evidence="3" key="2">
    <citation type="submission" date="2024-01" db="EMBL/GenBank/DDBJ databases">
        <title>Comparative genomics of Cryptococcus and Kwoniella reveals pathogenesis evolution and contrasting modes of karyotype evolution via chromosome fusion or intercentromeric recombination.</title>
        <authorList>
            <person name="Coelho M.A."/>
            <person name="David-Palma M."/>
            <person name="Shea T."/>
            <person name="Bowers K."/>
            <person name="McGinley-Smith S."/>
            <person name="Mohammad A.W."/>
            <person name="Gnirke A."/>
            <person name="Yurkov A.M."/>
            <person name="Nowrousian M."/>
            <person name="Sun S."/>
            <person name="Cuomo C.A."/>
            <person name="Heitman J."/>
        </authorList>
    </citation>
    <scope>NUCLEOTIDE SEQUENCE</scope>
    <source>
        <strain evidence="3">CBS 12478</strain>
    </source>
</reference>
<feature type="compositionally biased region" description="Acidic residues" evidence="2">
    <location>
        <begin position="373"/>
        <end position="391"/>
    </location>
</feature>
<feature type="compositionally biased region" description="Polar residues" evidence="2">
    <location>
        <begin position="757"/>
        <end position="773"/>
    </location>
</feature>
<reference evidence="3" key="1">
    <citation type="submission" date="2017-08" db="EMBL/GenBank/DDBJ databases">
        <authorList>
            <person name="Cuomo C."/>
            <person name="Billmyre B."/>
            <person name="Heitman J."/>
        </authorList>
    </citation>
    <scope>NUCLEOTIDE SEQUENCE</scope>
    <source>
        <strain evidence="3">CBS 12478</strain>
    </source>
</reference>
<dbReference type="OrthoDB" id="3647690at2759"/>
<evidence type="ECO:0000256" key="2">
    <source>
        <dbReference type="SAM" id="MobiDB-lite"/>
    </source>
</evidence>
<feature type="compositionally biased region" description="Basic and acidic residues" evidence="2">
    <location>
        <begin position="332"/>
        <end position="343"/>
    </location>
</feature>
<dbReference type="SUPFAM" id="SSF54160">
    <property type="entry name" value="Chromo domain-like"/>
    <property type="match status" value="1"/>
</dbReference>
<dbReference type="GeneID" id="43592059"/>
<proteinExistence type="predicted"/>
<feature type="coiled-coil region" evidence="1">
    <location>
        <begin position="501"/>
        <end position="566"/>
    </location>
</feature>
<feature type="coiled-coil region" evidence="1">
    <location>
        <begin position="624"/>
        <end position="700"/>
    </location>
</feature>
<feature type="compositionally biased region" description="Acidic residues" evidence="2">
    <location>
        <begin position="707"/>
        <end position="721"/>
    </location>
</feature>
<evidence type="ECO:0000313" key="4">
    <source>
        <dbReference type="Proteomes" id="UP000322225"/>
    </source>
</evidence>
<evidence type="ECO:0000256" key="1">
    <source>
        <dbReference type="SAM" id="Coils"/>
    </source>
</evidence>
<feature type="compositionally biased region" description="Basic and acidic residues" evidence="2">
    <location>
        <begin position="359"/>
        <end position="372"/>
    </location>
</feature>
<dbReference type="GO" id="GO:0006338">
    <property type="term" value="P:chromatin remodeling"/>
    <property type="evidence" value="ECO:0007669"/>
    <property type="project" value="UniProtKB-ARBA"/>
</dbReference>
<dbReference type="Pfam" id="PF00385">
    <property type="entry name" value="Chromo"/>
    <property type="match status" value="1"/>
</dbReference>
<organism evidence="3 4">
    <name type="scientific">Kwoniella shandongensis</name>
    <dbReference type="NCBI Taxonomy" id="1734106"/>
    <lineage>
        <taxon>Eukaryota</taxon>
        <taxon>Fungi</taxon>
        <taxon>Dikarya</taxon>
        <taxon>Basidiomycota</taxon>
        <taxon>Agaricomycotina</taxon>
        <taxon>Tremellomycetes</taxon>
        <taxon>Tremellales</taxon>
        <taxon>Cryptococcaceae</taxon>
        <taxon>Kwoniella</taxon>
    </lineage>
</organism>
<feature type="region of interest" description="Disordered" evidence="2">
    <location>
        <begin position="94"/>
        <end position="401"/>
    </location>
</feature>
<feature type="compositionally biased region" description="Polar residues" evidence="2">
    <location>
        <begin position="272"/>
        <end position="291"/>
    </location>
</feature>
<dbReference type="KEGG" id="ksn:43592059"/>
<dbReference type="InterPro" id="IPR016197">
    <property type="entry name" value="Chromo-like_dom_sf"/>
</dbReference>
<protein>
    <submittedName>
        <fullName evidence="3">Uncharacterized protein</fullName>
    </submittedName>
</protein>
<evidence type="ECO:0000313" key="3">
    <source>
        <dbReference type="EMBL" id="WWD17455.1"/>
    </source>
</evidence>
<feature type="compositionally biased region" description="Low complexity" evidence="2">
    <location>
        <begin position="1"/>
        <end position="10"/>
    </location>
</feature>
<feature type="compositionally biased region" description="Polar residues" evidence="2">
    <location>
        <begin position="155"/>
        <end position="164"/>
    </location>
</feature>
<dbReference type="PROSITE" id="PS00028">
    <property type="entry name" value="ZINC_FINGER_C2H2_1"/>
    <property type="match status" value="1"/>
</dbReference>
<dbReference type="EMBL" id="CP144053">
    <property type="protein sequence ID" value="WWD17455.1"/>
    <property type="molecule type" value="Genomic_DNA"/>
</dbReference>
<feature type="compositionally biased region" description="Low complexity" evidence="2">
    <location>
        <begin position="182"/>
        <end position="199"/>
    </location>
</feature>
<feature type="region of interest" description="Disordered" evidence="2">
    <location>
        <begin position="702"/>
        <end position="741"/>
    </location>
</feature>
<name>A0A5M6BQ78_9TREE</name>
<dbReference type="CDD" id="cd00024">
    <property type="entry name" value="CD_CSD"/>
    <property type="match status" value="1"/>
</dbReference>
<dbReference type="PROSITE" id="PS50013">
    <property type="entry name" value="CHROMO_2"/>
    <property type="match status" value="1"/>
</dbReference>
<dbReference type="RefSeq" id="XP_031857825.1">
    <property type="nucleotide sequence ID" value="XM_032007887.1"/>
</dbReference>
<dbReference type="InterPro" id="IPR000953">
    <property type="entry name" value="Chromo/chromo_shadow_dom"/>
</dbReference>
<dbReference type="Proteomes" id="UP000322225">
    <property type="component" value="Chromosome 3"/>
</dbReference>